<feature type="domain" description="Helicase ATP-binding" evidence="8">
    <location>
        <begin position="891"/>
        <end position="1068"/>
    </location>
</feature>
<dbReference type="PANTHER" id="PTHR45623:SF17">
    <property type="entry name" value="CHROMODOMAIN-HELICASE-DNA-BINDING PROTEIN 3-RELATED"/>
    <property type="match status" value="1"/>
</dbReference>
<feature type="compositionally biased region" description="Basic residues" evidence="7">
    <location>
        <begin position="347"/>
        <end position="358"/>
    </location>
</feature>
<sequence length="1832" mass="205662">MANPSSDPLLLFIPPNSSSLPPTSELIASSLQESPQPEAKKPTRRNVGFYIEPPRLSPSHKKLYEPVPDSLKDYTGFGRDDLDSVVGEYPLGSEGNPSYYFVRFKDELARRLPAHQFKAQYSDLVDDYEQRKEEGLLEPFDSSSNAGLVIAHTFSGGSTSDPYSSQFSSPLSSLPSEEDVDRSDDKDFTAIAPTRRSTRATAGNKRLVQSQLPFSPKKLRSAHMSAQSGSDSGDDLGGYGQVDCEVEDIPSRRSGRSRKGVRSNLADDFVDEEESDSDPYHHSPRRKVAQKFKKKQSATSHPAYGHFRDINDLDFDPYDEEATEALRAHRDICEKCHKYAAHELLKAARKQKKGRRKSRNDDDEHEENDEERLLGLGGWVRCLKCPVAAHWLCLARTQRDEITRAARARDKYQWKTERQMDTEANDPPPDELPDRKELGIDQTTEFICAACMKGGTCLGCLEVAVEPDASIRSKQPLDGAPSEPIKADGASINPPDAPTDIEMADGTRPIEEEMSSKPPRELLFRCFSCKRLAHYEHLPNPDNGPWEDADLADYYQTTTGWRCADCASYVYPLDKILAWRPCPLDAIEPQSSDPPDPKSALPRQYLVKWSDRSYRRTQWVPHMWLVSTNFSKLKNFLTTGSKVTLLDDPVSDEKAADVDKISGPSEQPIAFESIADATPEVDILAKPKTLSLGPLQDAERRIPPAWKTIDRILDARFRQTPSKSKSQTRSKGTKKNAIVIDGDKGDLPLEFQKQLERAYKEGEQPDESFMEEVDEWLTGTKEVLSVKHIDQVVWAFIKWEDLGYEEATWDSPPRRGDPEFAAYELAFQRFVDSRTVFVKKTQKEVNKFENRVENGYSPFALKRDSDDQPDLGQNDKLKLMKFQIDGYNWLCDNWWNRQPSILADEMGLGKTVQIVTFLGTLIEKFKAAPALVVVPNSTITNWVREFSRWAPRLRVVPFYGESKARDVVIRYELFHGSSKKGTTEPKYHVLVTTYESVTNAKDFTAVFKSVPRWEVLVVDEGQRLKNDSGLLFKKLNDLKPIHRVIMTGTPLNNNIRELLNLMNFLDPDTWKDIEALEKEYQELNEDLVRQLHTRLKPYFLRRIKSEVLQLPPKNEVIVPVSMTLLQREIYRSILSQNLDVLKSLTQGSTVKGRPGTNKTNMNNMLMQLRKCIQHPYLISDDIEPRGLQQREAHEKLIDASAKLRLLKSLLPKLKARGHRVLLFSQFVIALDVVEDFLSGEGYKYLRLDGGTKQAARQKGMDEFNKPDSEIFIYLLTTRAGGVGINLYTADTVIIFDPDFNPHQDLQAIARSHRYGQQKTCLVFKLMVKDSAEERIMQAGKKKLVLDHLIVQKMDDDEHGEDDLKSILTFGAKALFEEGDQASKDIIYTDNDLDKLIEKTEVEGGEQDIAGEPGLKFSFAKVWAAEKDTLEEVGDAVPDTEQGDSWAQALELIAAAKDVTGEKEVTGRGVRRKAAIAVPYQQLDFVEGLEETPDKNKGKSKKKGRASKSGASSDSDVYTAVQGPGDDTDATTGSTDGGPEPPLKPRYREALPITFLPTQNKSTLHDDDGQQCGLCGQSHARGVCTMTDSPQNLVEFREILMNHASDEPWVHRKAAIEAIEQELHDRGQGHLLTGQPLKLVVDPQPTSTSAKTRKSHSKHDKAWKDCHGTSSSKVGISGLTPPEYTPRGPAVILPPRVPVVAHEGSTINVDPKDKGKSVDNMLSFPFGPPLPFPMLPSKRVSSPDPASEASSSKKQKQNGCPCCAVCRGPVHSIEDCPIVAEGSRSITKQIMRLSEDPSQARTVKKLKHIVKKQKRQQRQIKEVGRSNHEAMPM</sequence>
<dbReference type="Pfam" id="PF00176">
    <property type="entry name" value="SNF2-rel_dom"/>
    <property type="match status" value="1"/>
</dbReference>
<evidence type="ECO:0008006" key="12">
    <source>
        <dbReference type="Google" id="ProtNLM"/>
    </source>
</evidence>
<dbReference type="PANTHER" id="PTHR45623">
    <property type="entry name" value="CHROMODOMAIN-HELICASE-DNA-BINDING PROTEIN 3-RELATED-RELATED"/>
    <property type="match status" value="1"/>
</dbReference>
<dbReference type="InterPro" id="IPR056616">
    <property type="entry name" value="Chromo_MIT1"/>
</dbReference>
<reference evidence="10 11" key="1">
    <citation type="submission" date="2014-04" db="EMBL/GenBank/DDBJ databases">
        <authorList>
            <consortium name="DOE Joint Genome Institute"/>
            <person name="Kuo A."/>
            <person name="Kohler A."/>
            <person name="Jargeat P."/>
            <person name="Nagy L.G."/>
            <person name="Floudas D."/>
            <person name="Copeland A."/>
            <person name="Barry K.W."/>
            <person name="Cichocki N."/>
            <person name="Veneault-Fourrey C."/>
            <person name="LaButti K."/>
            <person name="Lindquist E.A."/>
            <person name="Lipzen A."/>
            <person name="Lundell T."/>
            <person name="Morin E."/>
            <person name="Murat C."/>
            <person name="Sun H."/>
            <person name="Tunlid A."/>
            <person name="Henrissat B."/>
            <person name="Grigoriev I.V."/>
            <person name="Hibbett D.S."/>
            <person name="Martin F."/>
            <person name="Nordberg H.P."/>
            <person name="Cantor M.N."/>
            <person name="Hua S.X."/>
        </authorList>
    </citation>
    <scope>NUCLEOTIDE SEQUENCE [LARGE SCALE GENOMIC DNA]</scope>
    <source>
        <strain evidence="10 11">Ve08.2h10</strain>
    </source>
</reference>
<dbReference type="InterPro" id="IPR001650">
    <property type="entry name" value="Helicase_C-like"/>
</dbReference>
<evidence type="ECO:0000259" key="9">
    <source>
        <dbReference type="PROSITE" id="PS51194"/>
    </source>
</evidence>
<gene>
    <name evidence="10" type="ORF">PAXRUDRAFT_833992</name>
</gene>
<dbReference type="GO" id="GO:0005634">
    <property type="term" value="C:nucleus"/>
    <property type="evidence" value="ECO:0007669"/>
    <property type="project" value="UniProtKB-SubCell"/>
</dbReference>
<evidence type="ECO:0000256" key="6">
    <source>
        <dbReference type="ARBA" id="ARBA00023242"/>
    </source>
</evidence>
<feature type="compositionally biased region" description="Acidic residues" evidence="7">
    <location>
        <begin position="268"/>
        <end position="277"/>
    </location>
</feature>
<feature type="compositionally biased region" description="Low complexity" evidence="7">
    <location>
        <begin position="1741"/>
        <end position="1751"/>
    </location>
</feature>
<dbReference type="PROSITE" id="PS51192">
    <property type="entry name" value="HELICASE_ATP_BIND_1"/>
    <property type="match status" value="1"/>
</dbReference>
<protein>
    <recommendedName>
        <fullName evidence="12">DNA helicase</fullName>
    </recommendedName>
</protein>
<dbReference type="InterPro" id="IPR016197">
    <property type="entry name" value="Chromo-like_dom_sf"/>
</dbReference>
<evidence type="ECO:0000256" key="3">
    <source>
        <dbReference type="ARBA" id="ARBA00022741"/>
    </source>
</evidence>
<dbReference type="GO" id="GO:0140658">
    <property type="term" value="F:ATP-dependent chromatin remodeler activity"/>
    <property type="evidence" value="ECO:0007669"/>
    <property type="project" value="TreeGrafter"/>
</dbReference>
<feature type="compositionally biased region" description="Basic and acidic residues" evidence="7">
    <location>
        <begin position="409"/>
        <end position="421"/>
    </location>
</feature>
<evidence type="ECO:0000256" key="5">
    <source>
        <dbReference type="ARBA" id="ARBA00022840"/>
    </source>
</evidence>
<keyword evidence="2" id="KW-0677">Repeat</keyword>
<comment type="subcellular location">
    <subcellularLocation>
        <location evidence="1">Nucleus</location>
    </subcellularLocation>
</comment>
<name>A0A0D0CW00_9AGAM</name>
<dbReference type="Gene3D" id="3.40.50.10810">
    <property type="entry name" value="Tandem AAA-ATPase domain"/>
    <property type="match status" value="1"/>
</dbReference>
<dbReference type="GO" id="GO:0003677">
    <property type="term" value="F:DNA binding"/>
    <property type="evidence" value="ECO:0007669"/>
    <property type="project" value="TreeGrafter"/>
</dbReference>
<dbReference type="InterPro" id="IPR014001">
    <property type="entry name" value="Helicase_ATP-bd"/>
</dbReference>
<dbReference type="Proteomes" id="UP000054538">
    <property type="component" value="Unassembled WGS sequence"/>
</dbReference>
<keyword evidence="6" id="KW-0539">Nucleus</keyword>
<proteinExistence type="predicted"/>
<dbReference type="InParanoid" id="A0A0D0CW00"/>
<dbReference type="Pfam" id="PF00271">
    <property type="entry name" value="Helicase_C"/>
    <property type="match status" value="1"/>
</dbReference>
<feature type="region of interest" description="Disordered" evidence="7">
    <location>
        <begin position="409"/>
        <end position="434"/>
    </location>
</feature>
<evidence type="ECO:0000256" key="4">
    <source>
        <dbReference type="ARBA" id="ARBA00022801"/>
    </source>
</evidence>
<evidence type="ECO:0000256" key="7">
    <source>
        <dbReference type="SAM" id="MobiDB-lite"/>
    </source>
</evidence>
<dbReference type="SUPFAM" id="SSF52540">
    <property type="entry name" value="P-loop containing nucleoside triphosphate hydrolases"/>
    <property type="match status" value="2"/>
</dbReference>
<dbReference type="GO" id="GO:0042393">
    <property type="term" value="F:histone binding"/>
    <property type="evidence" value="ECO:0007669"/>
    <property type="project" value="TreeGrafter"/>
</dbReference>
<evidence type="ECO:0000256" key="1">
    <source>
        <dbReference type="ARBA" id="ARBA00004123"/>
    </source>
</evidence>
<accession>A0A0D0CW00</accession>
<keyword evidence="3" id="KW-0547">Nucleotide-binding</keyword>
<feature type="compositionally biased region" description="Low complexity" evidence="7">
    <location>
        <begin position="1506"/>
        <end position="1515"/>
    </location>
</feature>
<dbReference type="GO" id="GO:0003682">
    <property type="term" value="F:chromatin binding"/>
    <property type="evidence" value="ECO:0007669"/>
    <property type="project" value="TreeGrafter"/>
</dbReference>
<dbReference type="HOGENOM" id="CLU_001508_2_0_1"/>
<dbReference type="GO" id="GO:0000785">
    <property type="term" value="C:chromatin"/>
    <property type="evidence" value="ECO:0007669"/>
    <property type="project" value="TreeGrafter"/>
</dbReference>
<keyword evidence="5" id="KW-0067">ATP-binding</keyword>
<dbReference type="SMART" id="SM00487">
    <property type="entry name" value="DEXDc"/>
    <property type="match status" value="1"/>
</dbReference>
<feature type="region of interest" description="Disordered" evidence="7">
    <location>
        <begin position="155"/>
        <end position="305"/>
    </location>
</feature>
<organism evidence="10 11">
    <name type="scientific">Paxillus rubicundulus Ve08.2h10</name>
    <dbReference type="NCBI Taxonomy" id="930991"/>
    <lineage>
        <taxon>Eukaryota</taxon>
        <taxon>Fungi</taxon>
        <taxon>Dikarya</taxon>
        <taxon>Basidiomycota</taxon>
        <taxon>Agaricomycotina</taxon>
        <taxon>Agaricomycetes</taxon>
        <taxon>Agaricomycetidae</taxon>
        <taxon>Boletales</taxon>
        <taxon>Paxilineae</taxon>
        <taxon>Paxillaceae</taxon>
        <taxon>Paxillus</taxon>
    </lineage>
</organism>
<dbReference type="InterPro" id="IPR027417">
    <property type="entry name" value="P-loop_NTPase"/>
</dbReference>
<dbReference type="SMART" id="SM00298">
    <property type="entry name" value="CHROMO"/>
    <property type="match status" value="2"/>
</dbReference>
<feature type="region of interest" description="Disordered" evidence="7">
    <location>
        <begin position="1488"/>
        <end position="1545"/>
    </location>
</feature>
<dbReference type="GO" id="GO:0016887">
    <property type="term" value="F:ATP hydrolysis activity"/>
    <property type="evidence" value="ECO:0007669"/>
    <property type="project" value="TreeGrafter"/>
</dbReference>
<evidence type="ECO:0000259" key="8">
    <source>
        <dbReference type="PROSITE" id="PS51192"/>
    </source>
</evidence>
<evidence type="ECO:0000313" key="10">
    <source>
        <dbReference type="EMBL" id="KIK79668.1"/>
    </source>
</evidence>
<dbReference type="InterPro" id="IPR000953">
    <property type="entry name" value="Chromo/chromo_shadow_dom"/>
</dbReference>
<feature type="region of interest" description="Disordered" evidence="7">
    <location>
        <begin position="1"/>
        <end position="64"/>
    </location>
</feature>
<feature type="compositionally biased region" description="Acidic residues" evidence="7">
    <location>
        <begin position="361"/>
        <end position="370"/>
    </location>
</feature>
<feature type="compositionally biased region" description="Basic and acidic residues" evidence="7">
    <location>
        <begin position="1818"/>
        <end position="1832"/>
    </location>
</feature>
<dbReference type="Pfam" id="PF23615">
    <property type="entry name" value="Chromo_MIT1"/>
    <property type="match status" value="1"/>
</dbReference>
<reference evidence="11" key="2">
    <citation type="submission" date="2015-01" db="EMBL/GenBank/DDBJ databases">
        <title>Evolutionary Origins and Diversification of the Mycorrhizal Mutualists.</title>
        <authorList>
            <consortium name="DOE Joint Genome Institute"/>
            <consortium name="Mycorrhizal Genomics Consortium"/>
            <person name="Kohler A."/>
            <person name="Kuo A."/>
            <person name="Nagy L.G."/>
            <person name="Floudas D."/>
            <person name="Copeland A."/>
            <person name="Barry K.W."/>
            <person name="Cichocki N."/>
            <person name="Veneault-Fourrey C."/>
            <person name="LaButti K."/>
            <person name="Lindquist E.A."/>
            <person name="Lipzen A."/>
            <person name="Lundell T."/>
            <person name="Morin E."/>
            <person name="Murat C."/>
            <person name="Riley R."/>
            <person name="Ohm R."/>
            <person name="Sun H."/>
            <person name="Tunlid A."/>
            <person name="Henrissat B."/>
            <person name="Grigoriev I.V."/>
            <person name="Hibbett D.S."/>
            <person name="Martin F."/>
        </authorList>
    </citation>
    <scope>NUCLEOTIDE SEQUENCE [LARGE SCALE GENOMIC DNA]</scope>
    <source>
        <strain evidence="11">Ve08.2h10</strain>
    </source>
</reference>
<dbReference type="InterPro" id="IPR038718">
    <property type="entry name" value="SNF2-like_sf"/>
</dbReference>
<dbReference type="InterPro" id="IPR000330">
    <property type="entry name" value="SNF2_N"/>
</dbReference>
<evidence type="ECO:0000256" key="2">
    <source>
        <dbReference type="ARBA" id="ARBA00022737"/>
    </source>
</evidence>
<evidence type="ECO:0000313" key="11">
    <source>
        <dbReference type="Proteomes" id="UP000054538"/>
    </source>
</evidence>
<dbReference type="STRING" id="930991.A0A0D0CW00"/>
<dbReference type="CDD" id="cd18793">
    <property type="entry name" value="SF2_C_SNF"/>
    <property type="match status" value="1"/>
</dbReference>
<feature type="region of interest" description="Disordered" evidence="7">
    <location>
        <begin position="347"/>
        <end position="370"/>
    </location>
</feature>
<dbReference type="Gene3D" id="3.40.50.300">
    <property type="entry name" value="P-loop containing nucleotide triphosphate hydrolases"/>
    <property type="match status" value="1"/>
</dbReference>
<dbReference type="SUPFAM" id="SSF54160">
    <property type="entry name" value="Chromo domain-like"/>
    <property type="match status" value="1"/>
</dbReference>
<feature type="domain" description="Helicase C-terminal" evidence="9">
    <location>
        <begin position="1205"/>
        <end position="1357"/>
    </location>
</feature>
<keyword evidence="4" id="KW-0378">Hydrolase</keyword>
<dbReference type="OrthoDB" id="5857104at2759"/>
<feature type="compositionally biased region" description="Basic residues" evidence="7">
    <location>
        <begin position="282"/>
        <end position="296"/>
    </location>
</feature>
<feature type="region of interest" description="Disordered" evidence="7">
    <location>
        <begin position="1732"/>
        <end position="1759"/>
    </location>
</feature>
<dbReference type="GO" id="GO:0005524">
    <property type="term" value="F:ATP binding"/>
    <property type="evidence" value="ECO:0007669"/>
    <property type="project" value="UniProtKB-KW"/>
</dbReference>
<dbReference type="SMART" id="SM00490">
    <property type="entry name" value="HELICc"/>
    <property type="match status" value="1"/>
</dbReference>
<feature type="region of interest" description="Disordered" evidence="7">
    <location>
        <begin position="472"/>
        <end position="503"/>
    </location>
</feature>
<feature type="region of interest" description="Disordered" evidence="7">
    <location>
        <begin position="1809"/>
        <end position="1832"/>
    </location>
</feature>
<dbReference type="PROSITE" id="PS51194">
    <property type="entry name" value="HELICASE_CTER"/>
    <property type="match status" value="1"/>
</dbReference>
<feature type="compositionally biased region" description="Polar residues" evidence="7">
    <location>
        <begin position="15"/>
        <end position="35"/>
    </location>
</feature>
<keyword evidence="11" id="KW-1185">Reference proteome</keyword>
<dbReference type="InterPro" id="IPR049730">
    <property type="entry name" value="SNF2/RAD54-like_C"/>
</dbReference>
<dbReference type="EMBL" id="KN826218">
    <property type="protein sequence ID" value="KIK79668.1"/>
    <property type="molecule type" value="Genomic_DNA"/>
</dbReference>
<feature type="compositionally biased region" description="Low complexity" evidence="7">
    <location>
        <begin position="158"/>
        <end position="175"/>
    </location>
</feature>
<feature type="region of interest" description="Disordered" evidence="7">
    <location>
        <begin position="1639"/>
        <end position="1681"/>
    </location>
</feature>